<accession>A0A6A5XMS0</accession>
<feature type="compositionally biased region" description="Polar residues" evidence="4">
    <location>
        <begin position="107"/>
        <end position="121"/>
    </location>
</feature>
<feature type="compositionally biased region" description="Basic and acidic residues" evidence="4">
    <location>
        <begin position="16"/>
        <end position="41"/>
    </location>
</feature>
<dbReference type="PANTHER" id="PTHR15074">
    <property type="entry name" value="METHYL-CPG-BINDING PROTEIN"/>
    <property type="match status" value="1"/>
</dbReference>
<dbReference type="GeneID" id="54287436"/>
<dbReference type="OrthoDB" id="5373744at2759"/>
<feature type="compositionally biased region" description="Basic and acidic residues" evidence="4">
    <location>
        <begin position="195"/>
        <end position="211"/>
    </location>
</feature>
<feature type="compositionally biased region" description="Low complexity" evidence="4">
    <location>
        <begin position="315"/>
        <end position="326"/>
    </location>
</feature>
<evidence type="ECO:0000256" key="1">
    <source>
        <dbReference type="ARBA" id="ARBA00004123"/>
    </source>
</evidence>
<reference evidence="5" key="1">
    <citation type="journal article" date="2020" name="Stud. Mycol.">
        <title>101 Dothideomycetes genomes: a test case for predicting lifestyles and emergence of pathogens.</title>
        <authorList>
            <person name="Haridas S."/>
            <person name="Albert R."/>
            <person name="Binder M."/>
            <person name="Bloem J."/>
            <person name="Labutti K."/>
            <person name="Salamov A."/>
            <person name="Andreopoulos B."/>
            <person name="Baker S."/>
            <person name="Barry K."/>
            <person name="Bills G."/>
            <person name="Bluhm B."/>
            <person name="Cannon C."/>
            <person name="Castanera R."/>
            <person name="Culley D."/>
            <person name="Daum C."/>
            <person name="Ezra D."/>
            <person name="Gonzalez J."/>
            <person name="Henrissat B."/>
            <person name="Kuo A."/>
            <person name="Liang C."/>
            <person name="Lipzen A."/>
            <person name="Lutzoni F."/>
            <person name="Magnuson J."/>
            <person name="Mondo S."/>
            <person name="Nolan M."/>
            <person name="Ohm R."/>
            <person name="Pangilinan J."/>
            <person name="Park H.-J."/>
            <person name="Ramirez L."/>
            <person name="Alfaro M."/>
            <person name="Sun H."/>
            <person name="Tritt A."/>
            <person name="Yoshinaga Y."/>
            <person name="Zwiers L.-H."/>
            <person name="Turgeon B."/>
            <person name="Goodwin S."/>
            <person name="Spatafora J."/>
            <person name="Crous P."/>
            <person name="Grigoriev I."/>
        </authorList>
    </citation>
    <scope>NUCLEOTIDE SEQUENCE</scope>
    <source>
        <strain evidence="5">CBS 175.79</strain>
    </source>
</reference>
<protein>
    <recommendedName>
        <fullName evidence="7">5-Methylcytosine G/T mismatch-specific DNA glycosylase</fullName>
    </recommendedName>
</protein>
<dbReference type="RefSeq" id="XP_033381973.1">
    <property type="nucleotide sequence ID" value="XM_033530039.1"/>
</dbReference>
<feature type="region of interest" description="Disordered" evidence="4">
    <location>
        <begin position="708"/>
        <end position="768"/>
    </location>
</feature>
<name>A0A6A5XMS0_9PLEO</name>
<feature type="compositionally biased region" description="Basic and acidic residues" evidence="4">
    <location>
        <begin position="123"/>
        <end position="140"/>
    </location>
</feature>
<evidence type="ECO:0000313" key="5">
    <source>
        <dbReference type="EMBL" id="KAF2013634.1"/>
    </source>
</evidence>
<evidence type="ECO:0000313" key="6">
    <source>
        <dbReference type="Proteomes" id="UP000799778"/>
    </source>
</evidence>
<feature type="compositionally biased region" description="Basic and acidic residues" evidence="4">
    <location>
        <begin position="260"/>
        <end position="273"/>
    </location>
</feature>
<dbReference type="GO" id="GO:0005634">
    <property type="term" value="C:nucleus"/>
    <property type="evidence" value="ECO:0007669"/>
    <property type="project" value="UniProtKB-SubCell"/>
</dbReference>
<feature type="compositionally biased region" description="Low complexity" evidence="4">
    <location>
        <begin position="276"/>
        <end position="304"/>
    </location>
</feature>
<proteinExistence type="predicted"/>
<sequence>MTTSSDTHSHRRRSKKDPDRERTRHRSKDRDREHDILEKSSRSKSSRKTTSTTSDQTEWWEDESSVHPREQPSKDRLRTPSTTASKAHKMAVVPELDRRESLGMGSRNGSRSSLSYPTLSKTHAKENIYSRGNEAPERKKSPFTPEPTDVDDDEQNRSEENSPNRPSRAPPSPPLTEKAGAETRQKSSPGSTRRSKTEALHKEMESGRRSVDSGTRLTSERRFTTASRSSVRHGRGDTALDETDVTSTTVSSQPSTVKGGYDKAAHLAEERTRQNSTSTARRSPSSRTKSRQSSSVSKSSDATQKTARRRHRSSPSHSENSPASAADSSPRTPTQHSVLPSVVTASKDDAPSVEIFPDPLSRSQSTETGFSSVQMPGPPPPPPPPPPAIVTDAPRVDYLLQHGGLARPVPRSLLAAIDNAPVTAYSHYTSPRVSPPQAQDVRAVFTPLQKLLDDYNKVIDTNGSLAVATGYRSVARRLLDRLEAVFARNISSENCPCIMCLDEPHLTQEEDGVNWGEILELVSGRCDLPHWPPLDNEPTEGLGIDLEDPCQKVDIDVPEEYRAHFARQSRKTKQSVQSWLSDQQESAPEEVDDETLTFAMLTRIEQEQRPLYYALLYGLDYLPNPRSNIEGKDVSPPAITKAALALQRLYRLRALPRNQLVVMYLIKNPDMHNILATLSAVTKQEWEILVSGRFDGFLWSGADDLADVRPGLSRNPSRGPGDEGPRRFASPGVPRGYTPFSPGPGSRPGSTRPGSTRPGGGGAPVQIDEDTEIAVLAEVEREIYSAMEAMEDAFEQLHNSAEVVRRRLRERGAALSMVAQSRRGSVYGGIEVRTDTPASFADVDSSLEDLRSEVGPDDSASNVGQNRRRRGHRSKARHTPAPVEEEDEGETSLAERIRRRL</sequence>
<feature type="compositionally biased region" description="Low complexity" evidence="4">
    <location>
        <begin position="245"/>
        <end position="257"/>
    </location>
</feature>
<dbReference type="PANTHER" id="PTHR15074:SF5">
    <property type="entry name" value="5-METHYLCYTOSINE G_T MISMATCH-SPECIFIC DNA GLYCOSYLASE"/>
    <property type="match status" value="1"/>
</dbReference>
<dbReference type="AlphaFoldDB" id="A0A6A5XMS0"/>
<keyword evidence="2" id="KW-0539">Nucleus</keyword>
<feature type="coiled-coil region" evidence="3">
    <location>
        <begin position="776"/>
        <end position="807"/>
    </location>
</feature>
<dbReference type="EMBL" id="ML978071">
    <property type="protein sequence ID" value="KAF2013634.1"/>
    <property type="molecule type" value="Genomic_DNA"/>
</dbReference>
<evidence type="ECO:0008006" key="7">
    <source>
        <dbReference type="Google" id="ProtNLM"/>
    </source>
</evidence>
<evidence type="ECO:0000256" key="4">
    <source>
        <dbReference type="SAM" id="MobiDB-lite"/>
    </source>
</evidence>
<organism evidence="5 6">
    <name type="scientific">Aaosphaeria arxii CBS 175.79</name>
    <dbReference type="NCBI Taxonomy" id="1450172"/>
    <lineage>
        <taxon>Eukaryota</taxon>
        <taxon>Fungi</taxon>
        <taxon>Dikarya</taxon>
        <taxon>Ascomycota</taxon>
        <taxon>Pezizomycotina</taxon>
        <taxon>Dothideomycetes</taxon>
        <taxon>Pleosporomycetidae</taxon>
        <taxon>Pleosporales</taxon>
        <taxon>Pleosporales incertae sedis</taxon>
        <taxon>Aaosphaeria</taxon>
    </lineage>
</organism>
<keyword evidence="3" id="KW-0175">Coiled coil</keyword>
<dbReference type="GO" id="GO:0003677">
    <property type="term" value="F:DNA binding"/>
    <property type="evidence" value="ECO:0007669"/>
    <property type="project" value="InterPro"/>
</dbReference>
<evidence type="ECO:0000256" key="3">
    <source>
        <dbReference type="SAM" id="Coils"/>
    </source>
</evidence>
<feature type="compositionally biased region" description="Pro residues" evidence="4">
    <location>
        <begin position="376"/>
        <end position="388"/>
    </location>
</feature>
<feature type="compositionally biased region" description="Polar residues" evidence="4">
    <location>
        <begin position="327"/>
        <end position="338"/>
    </location>
</feature>
<feature type="compositionally biased region" description="Basic residues" evidence="4">
    <location>
        <begin position="866"/>
        <end position="878"/>
    </location>
</feature>
<dbReference type="InterPro" id="IPR045138">
    <property type="entry name" value="MeCP2/MBD4"/>
</dbReference>
<feature type="compositionally biased region" description="Polar residues" evidence="4">
    <location>
        <begin position="361"/>
        <end position="374"/>
    </location>
</feature>
<keyword evidence="6" id="KW-1185">Reference proteome</keyword>
<feature type="region of interest" description="Disordered" evidence="4">
    <location>
        <begin position="1"/>
        <end position="390"/>
    </location>
</feature>
<feature type="compositionally biased region" description="Low complexity" evidence="4">
    <location>
        <begin position="738"/>
        <end position="756"/>
    </location>
</feature>
<evidence type="ECO:0000256" key="2">
    <source>
        <dbReference type="ARBA" id="ARBA00023242"/>
    </source>
</evidence>
<feature type="compositionally biased region" description="Basic and acidic residues" evidence="4">
    <location>
        <begin position="64"/>
        <end position="78"/>
    </location>
</feature>
<comment type="subcellular location">
    <subcellularLocation>
        <location evidence="1">Nucleus</location>
    </subcellularLocation>
</comment>
<gene>
    <name evidence="5" type="ORF">BU24DRAFT_434607</name>
</gene>
<feature type="region of interest" description="Disordered" evidence="4">
    <location>
        <begin position="847"/>
        <end position="901"/>
    </location>
</feature>
<dbReference type="Proteomes" id="UP000799778">
    <property type="component" value="Unassembled WGS sequence"/>
</dbReference>